<dbReference type="InterPro" id="IPR024060">
    <property type="entry name" value="Ureidoglycolate_lyase_dom_sf"/>
</dbReference>
<dbReference type="GO" id="GO:0000256">
    <property type="term" value="P:allantoin catabolic process"/>
    <property type="evidence" value="ECO:0007669"/>
    <property type="project" value="InterPro"/>
</dbReference>
<evidence type="ECO:0000313" key="6">
    <source>
        <dbReference type="Proteomes" id="UP000712157"/>
    </source>
</evidence>
<evidence type="ECO:0000256" key="2">
    <source>
        <dbReference type="ARBA" id="ARBA00022631"/>
    </source>
</evidence>
<dbReference type="AlphaFoldDB" id="A0A949NDR8"/>
<dbReference type="SUPFAM" id="SSF51182">
    <property type="entry name" value="RmlC-like cupins"/>
    <property type="match status" value="1"/>
</dbReference>
<dbReference type="RefSeq" id="WP_158343631.1">
    <property type="nucleotide sequence ID" value="NZ_JAHQCW010000008.1"/>
</dbReference>
<keyword evidence="3 5" id="KW-0456">Lyase</keyword>
<keyword evidence="6" id="KW-1185">Reference proteome</keyword>
<keyword evidence="2" id="KW-0659">Purine metabolism</keyword>
<proteinExistence type="predicted"/>
<dbReference type="GO" id="GO:0004848">
    <property type="term" value="F:ureidoglycolate hydrolase activity"/>
    <property type="evidence" value="ECO:0007669"/>
    <property type="project" value="InterPro"/>
</dbReference>
<dbReference type="InterPro" id="IPR007247">
    <property type="entry name" value="Ureidogly_lyase"/>
</dbReference>
<dbReference type="GO" id="GO:0006144">
    <property type="term" value="P:purine nucleobase metabolic process"/>
    <property type="evidence" value="ECO:0007669"/>
    <property type="project" value="UniProtKB-KW"/>
</dbReference>
<dbReference type="Proteomes" id="UP000712157">
    <property type="component" value="Unassembled WGS sequence"/>
</dbReference>
<dbReference type="GO" id="GO:0050385">
    <property type="term" value="F:ureidoglycolate lyase activity"/>
    <property type="evidence" value="ECO:0007669"/>
    <property type="project" value="UniProtKB-EC"/>
</dbReference>
<evidence type="ECO:0000256" key="4">
    <source>
        <dbReference type="ARBA" id="ARBA00047684"/>
    </source>
</evidence>
<evidence type="ECO:0000256" key="1">
    <source>
        <dbReference type="ARBA" id="ARBA00011738"/>
    </source>
</evidence>
<gene>
    <name evidence="5" type="ORF">KTH89_06975</name>
</gene>
<comment type="caution">
    <text evidence="5">The sequence shown here is derived from an EMBL/GenBank/DDBJ whole genome shotgun (WGS) entry which is preliminary data.</text>
</comment>
<protein>
    <submittedName>
        <fullName evidence="5">Ureidoglycolate lyase</fullName>
    </submittedName>
</protein>
<accession>A0A949NDR8</accession>
<reference evidence="5" key="1">
    <citation type="submission" date="2021-06" db="EMBL/GenBank/DDBJ databases">
        <title>Description of novel taxa of the family Lachnospiraceae.</title>
        <authorList>
            <person name="Chaplin A.V."/>
            <person name="Sokolova S.R."/>
            <person name="Pikina A.P."/>
            <person name="Korzhanova M."/>
            <person name="Belova V."/>
            <person name="Korostin D."/>
            <person name="Efimov B.A."/>
        </authorList>
    </citation>
    <scope>NUCLEOTIDE SEQUENCE</scope>
    <source>
        <strain evidence="5">ASD5720</strain>
    </source>
</reference>
<dbReference type="InterPro" id="IPR011051">
    <property type="entry name" value="RmlC_Cupin_sf"/>
</dbReference>
<comment type="catalytic activity">
    <reaction evidence="4">
        <text>(S)-ureidoglycolate = urea + glyoxylate</text>
        <dbReference type="Rhea" id="RHEA:11304"/>
        <dbReference type="ChEBI" id="CHEBI:16199"/>
        <dbReference type="ChEBI" id="CHEBI:36655"/>
        <dbReference type="ChEBI" id="CHEBI:57296"/>
        <dbReference type="EC" id="4.3.2.3"/>
    </reaction>
</comment>
<dbReference type="Pfam" id="PF04115">
    <property type="entry name" value="Ureidogly_lyase"/>
    <property type="match status" value="1"/>
</dbReference>
<dbReference type="Gene3D" id="2.60.120.480">
    <property type="entry name" value="Ureidoglycolate hydrolase"/>
    <property type="match status" value="1"/>
</dbReference>
<comment type="subunit">
    <text evidence="1">Homodimer.</text>
</comment>
<name>A0A949NDR8_9FIRM</name>
<sequence length="160" mass="18171">MRKIKAKELTVEGFAPYGEFYNLVEPTGKNLGSFYHDHVLYHTSGRMPVAFSSLVVDKPEKYIVDSAEYHNYTGEVLLPLDDDVVIHVATPSKEPVPELTEAFLVPKGTVVKLNAAVWHLAPMALHNDKSHVLIVLPERVYYNDCYVVDYPEEDHMEIEL</sequence>
<evidence type="ECO:0000313" key="5">
    <source>
        <dbReference type="EMBL" id="MBU9736276.1"/>
    </source>
</evidence>
<evidence type="ECO:0000256" key="3">
    <source>
        <dbReference type="ARBA" id="ARBA00023239"/>
    </source>
</evidence>
<dbReference type="EMBL" id="JAHQCW010000008">
    <property type="protein sequence ID" value="MBU9736276.1"/>
    <property type="molecule type" value="Genomic_DNA"/>
</dbReference>
<organism evidence="5 6">
    <name type="scientific">Diplocloster agilis</name>
    <dbReference type="NCBI Taxonomy" id="2850323"/>
    <lineage>
        <taxon>Bacteria</taxon>
        <taxon>Bacillati</taxon>
        <taxon>Bacillota</taxon>
        <taxon>Clostridia</taxon>
        <taxon>Lachnospirales</taxon>
        <taxon>Lachnospiraceae</taxon>
        <taxon>Diplocloster</taxon>
    </lineage>
</organism>